<evidence type="ECO:0000256" key="5">
    <source>
        <dbReference type="ARBA" id="ARBA00022825"/>
    </source>
</evidence>
<dbReference type="PROSITE" id="PS00138">
    <property type="entry name" value="SUBTILASE_SER"/>
    <property type="match status" value="1"/>
</dbReference>
<organism evidence="8 9">
    <name type="scientific">Campylobacter pinnipediorum subsp. pinnipediorum</name>
    <dbReference type="NCBI Taxonomy" id="1660067"/>
    <lineage>
        <taxon>Bacteria</taxon>
        <taxon>Pseudomonadati</taxon>
        <taxon>Campylobacterota</taxon>
        <taxon>Epsilonproteobacteria</taxon>
        <taxon>Campylobacterales</taxon>
        <taxon>Campylobacteraceae</taxon>
        <taxon>Campylobacter</taxon>
    </lineage>
</organism>
<dbReference type="InterPro" id="IPR023828">
    <property type="entry name" value="Peptidase_S8_Ser-AS"/>
</dbReference>
<keyword evidence="5 6" id="KW-0720">Serine protease</keyword>
<dbReference type="EMBL" id="MCRK01000043">
    <property type="protein sequence ID" value="OPA75076.1"/>
    <property type="molecule type" value="Genomic_DNA"/>
</dbReference>
<dbReference type="InterPro" id="IPR036709">
    <property type="entry name" value="Autotransporte_beta_dom_sf"/>
</dbReference>
<accession>A0AAX0L974</accession>
<gene>
    <name evidence="8" type="ORF">BFG04_06280</name>
</gene>
<dbReference type="SMART" id="SM00869">
    <property type="entry name" value="Autotransporter"/>
    <property type="match status" value="1"/>
</dbReference>
<dbReference type="AlphaFoldDB" id="A0AAX0L974"/>
<feature type="active site" description="Charge relay system" evidence="6">
    <location>
        <position position="321"/>
    </location>
</feature>
<dbReference type="InterPro" id="IPR034061">
    <property type="entry name" value="Peptidases_S8_Autotransporter"/>
</dbReference>
<dbReference type="InterPro" id="IPR050131">
    <property type="entry name" value="Peptidase_S8_subtilisin-like"/>
</dbReference>
<reference evidence="8 9" key="1">
    <citation type="submission" date="2016-08" db="EMBL/GenBank/DDBJ databases">
        <title>Campylobacter species from sea mammals.</title>
        <authorList>
            <person name="Gilbert M.J."/>
            <person name="Byrne B.A."/>
            <person name="Zomer A.L."/>
            <person name="Wagenaar J.A."/>
        </authorList>
    </citation>
    <scope>NUCLEOTIDE SEQUENCE [LARGE SCALE GENOMIC DNA]</scope>
    <source>
        <strain evidence="8 9">1105248</strain>
    </source>
</reference>
<keyword evidence="3" id="KW-0732">Signal</keyword>
<comment type="similarity">
    <text evidence="1 6">Belongs to the peptidase S8 family.</text>
</comment>
<evidence type="ECO:0000256" key="3">
    <source>
        <dbReference type="ARBA" id="ARBA00022729"/>
    </source>
</evidence>
<evidence type="ECO:0000259" key="7">
    <source>
        <dbReference type="PROSITE" id="PS51208"/>
    </source>
</evidence>
<dbReference type="Pfam" id="PF12951">
    <property type="entry name" value="PATR"/>
    <property type="match status" value="1"/>
</dbReference>
<evidence type="ECO:0000313" key="9">
    <source>
        <dbReference type="Proteomes" id="UP000189728"/>
    </source>
</evidence>
<dbReference type="PANTHER" id="PTHR43806:SF11">
    <property type="entry name" value="CEREVISIN-RELATED"/>
    <property type="match status" value="1"/>
</dbReference>
<keyword evidence="2 6" id="KW-0645">Protease</keyword>
<dbReference type="PROSITE" id="PS51257">
    <property type="entry name" value="PROKAR_LIPOPROTEIN"/>
    <property type="match status" value="1"/>
</dbReference>
<dbReference type="GO" id="GO:0006508">
    <property type="term" value="P:proteolysis"/>
    <property type="evidence" value="ECO:0007669"/>
    <property type="project" value="UniProtKB-KW"/>
</dbReference>
<dbReference type="Pfam" id="PF00082">
    <property type="entry name" value="Peptidase_S8"/>
    <property type="match status" value="1"/>
</dbReference>
<dbReference type="NCBIfam" id="TIGR02601">
    <property type="entry name" value="autotrns_rpt"/>
    <property type="match status" value="1"/>
</dbReference>
<dbReference type="SUPFAM" id="SSF52743">
    <property type="entry name" value="Subtilisin-like"/>
    <property type="match status" value="1"/>
</dbReference>
<comment type="caution">
    <text evidence="8">The sequence shown here is derived from an EMBL/GenBank/DDBJ whole genome shotgun (WGS) entry which is preliminary data.</text>
</comment>
<evidence type="ECO:0000313" key="8">
    <source>
        <dbReference type="EMBL" id="OPA75076.1"/>
    </source>
</evidence>
<evidence type="ECO:0000256" key="4">
    <source>
        <dbReference type="ARBA" id="ARBA00022801"/>
    </source>
</evidence>
<protein>
    <recommendedName>
        <fullName evidence="7">Autotransporter domain-containing protein</fullName>
    </recommendedName>
</protein>
<feature type="domain" description="Autotransporter" evidence="7">
    <location>
        <begin position="706"/>
        <end position="974"/>
    </location>
</feature>
<dbReference type="PANTHER" id="PTHR43806">
    <property type="entry name" value="PEPTIDASE S8"/>
    <property type="match status" value="1"/>
</dbReference>
<dbReference type="SUPFAM" id="SSF103515">
    <property type="entry name" value="Autotransporter"/>
    <property type="match status" value="1"/>
</dbReference>
<dbReference type="InterPro" id="IPR013425">
    <property type="entry name" value="Autotrns_rpt"/>
</dbReference>
<dbReference type="Proteomes" id="UP000189728">
    <property type="component" value="Unassembled WGS sequence"/>
</dbReference>
<dbReference type="InterPro" id="IPR036852">
    <property type="entry name" value="Peptidase_S8/S53_dom_sf"/>
</dbReference>
<feature type="active site" description="Charge relay system" evidence="6">
    <location>
        <position position="150"/>
    </location>
</feature>
<evidence type="ECO:0000256" key="2">
    <source>
        <dbReference type="ARBA" id="ARBA00022670"/>
    </source>
</evidence>
<dbReference type="CDD" id="cd04848">
    <property type="entry name" value="Peptidases_S8_Autotransporter_serine_protease_like"/>
    <property type="match status" value="1"/>
</dbReference>
<dbReference type="PROSITE" id="PS51208">
    <property type="entry name" value="AUTOTRANSPORTER"/>
    <property type="match status" value="1"/>
</dbReference>
<proteinExistence type="inferred from homology"/>
<keyword evidence="4 6" id="KW-0378">Hydrolase</keyword>
<dbReference type="Gene3D" id="2.40.128.130">
    <property type="entry name" value="Autotransporter beta-domain"/>
    <property type="match status" value="1"/>
</dbReference>
<name>A0AAX0L974_9BACT</name>
<dbReference type="Gene3D" id="3.40.50.200">
    <property type="entry name" value="Peptidase S8/S53 domain"/>
    <property type="match status" value="1"/>
</dbReference>
<dbReference type="RefSeq" id="WP_078387381.1">
    <property type="nucleotide sequence ID" value="NZ_CP012547.1"/>
</dbReference>
<dbReference type="Pfam" id="PF03797">
    <property type="entry name" value="Autotransporter"/>
    <property type="match status" value="1"/>
</dbReference>
<evidence type="ECO:0000256" key="6">
    <source>
        <dbReference type="PROSITE-ProRule" id="PRU01240"/>
    </source>
</evidence>
<dbReference type="PROSITE" id="PS51892">
    <property type="entry name" value="SUBTILASE"/>
    <property type="match status" value="1"/>
</dbReference>
<dbReference type="InterPro" id="IPR005546">
    <property type="entry name" value="Autotransporte_beta"/>
</dbReference>
<sequence>MNKEFLIKSIILLYILIFISSCGGGGGGGGGGGDNHTIAGNISYNTRLNENKTNNQVVEKKQIGSFLPNKYTNKHNFVFSMITNRHSNPLNTDYIDENKEYSVAVIDNGFYPISSFEFENKQDVAKNNSKWRAKQMPNKKPSRHISIGSHGTAVTATLIENLNSKSSKIYLYDGGFGQNETEIVNDSEFYTNAYKNGVRIFNQSFGSSLNEERGTDLSYLVKDMPEKDSIFVWAAGNDGVLGEEYSNHASPQALYPLLRPNAQNGWIAVAAVDDINNISSTNQLASYSSQIGEKAKTWGITAQGRYVFKNNGYMATEYGTSFATPMVSATVSNVWEKFPWMSNHLVLVSILSTANIPGTTEPTKEPTAKFGWGILNKKRALSGPALFDKRLFTNKDDNTRNLLRVKFDHRDYQNIDKLTWGNDIKGDGGILKEGGGTLYFSGNNSYRGDTVIREGMLVSQNKIINSSIEIEQDGTFLAKHKYKDSMVEVGNDKNYMLKNNGNLVIYGKGLKINGGYKGKKSSSIFIDIDKSLLEVKETLDMGQGKLVADIEEVTEVISKKPTKRTIISAKTISNYNKEYDVTSNVSKYININELYLKDNAIKINYNRNSSKFVLNVLKNKSLTAFNGGEIFDTIADSVSNNTNKNLQNNEENLELKNTVLTVMNAPNTSRMLQSISGEIYASSQNILFNHNLLTNISFSNRVSSLSIINSSGFWYDGMYANSKINTKNYTKAISKTKGNLFGVDSVFSDYIFGIGFVHANTDTKFNNDLGNIYMKNKGIMLYSSKDLGYAYILGVGGLNNVSSSVNREVINKRVDSKFDSKVYNLYTEIGVRKNIDNILINPFIANQATRIKRNDFEEKYEFGSLKANSKRYSSNYVILGLRTSLNLQKLNLNSNIFYSYNSNPANFDFKAKVLANGYKDVAVKGAGEPKDKVWFGIGGAYKINQKVSLQANYNLSIENRNKTNLLNLGVYYKF</sequence>
<dbReference type="InterPro" id="IPR000209">
    <property type="entry name" value="Peptidase_S8/S53_dom"/>
</dbReference>
<feature type="active site" description="Charge relay system" evidence="6">
    <location>
        <position position="107"/>
    </location>
</feature>
<dbReference type="GO" id="GO:0004252">
    <property type="term" value="F:serine-type endopeptidase activity"/>
    <property type="evidence" value="ECO:0007669"/>
    <property type="project" value="UniProtKB-UniRule"/>
</dbReference>
<evidence type="ECO:0000256" key="1">
    <source>
        <dbReference type="ARBA" id="ARBA00011073"/>
    </source>
</evidence>